<dbReference type="Proteomes" id="UP000002009">
    <property type="component" value="Chromosome 14"/>
</dbReference>
<evidence type="ECO:0000256" key="1">
    <source>
        <dbReference type="ARBA" id="ARBA00004496"/>
    </source>
</evidence>
<dbReference type="AlphaFoldDB" id="C1EGH9"/>
<organism evidence="11 12">
    <name type="scientific">Micromonas commoda (strain RCC299 / NOUM17 / CCMP2709)</name>
    <name type="common">Picoplanktonic green alga</name>
    <dbReference type="NCBI Taxonomy" id="296587"/>
    <lineage>
        <taxon>Eukaryota</taxon>
        <taxon>Viridiplantae</taxon>
        <taxon>Chlorophyta</taxon>
        <taxon>Mamiellophyceae</taxon>
        <taxon>Mamiellales</taxon>
        <taxon>Mamiellaceae</taxon>
        <taxon>Micromonas</taxon>
    </lineage>
</organism>
<dbReference type="OrthoDB" id="440202at2759"/>
<feature type="coiled-coil region" evidence="6">
    <location>
        <begin position="29"/>
        <end position="71"/>
    </location>
</feature>
<dbReference type="OMA" id="AEQCIII"/>
<dbReference type="STRING" id="296587.C1EGH9"/>
<dbReference type="GO" id="GO:0005737">
    <property type="term" value="C:cytoplasm"/>
    <property type="evidence" value="ECO:0007669"/>
    <property type="project" value="UniProtKB-SubCell"/>
</dbReference>
<keyword evidence="4" id="KW-0143">Chaperone</keyword>
<gene>
    <name evidence="11" type="ORF">MICPUN_63878</name>
</gene>
<dbReference type="Pfam" id="PF08565">
    <property type="entry name" value="CDC37_M"/>
    <property type="match status" value="1"/>
</dbReference>
<accession>C1EGH9</accession>
<dbReference type="Gene3D" id="1.20.58.610">
    <property type="entry name" value="Cdc37, Hsp90 binding domain"/>
    <property type="match status" value="1"/>
</dbReference>
<evidence type="ECO:0000259" key="8">
    <source>
        <dbReference type="SMART" id="SM01069"/>
    </source>
</evidence>
<evidence type="ECO:0000313" key="11">
    <source>
        <dbReference type="EMBL" id="ACO67130.1"/>
    </source>
</evidence>
<dbReference type="GO" id="GO:0050821">
    <property type="term" value="P:protein stabilization"/>
    <property type="evidence" value="ECO:0007669"/>
    <property type="project" value="TreeGrafter"/>
</dbReference>
<evidence type="ECO:0000256" key="2">
    <source>
        <dbReference type="ARBA" id="ARBA00006222"/>
    </source>
</evidence>
<evidence type="ECO:0000256" key="6">
    <source>
        <dbReference type="SAM" id="Coils"/>
    </source>
</evidence>
<dbReference type="GO" id="GO:0019901">
    <property type="term" value="F:protein kinase binding"/>
    <property type="evidence" value="ECO:0007669"/>
    <property type="project" value="InterPro"/>
</dbReference>
<dbReference type="PANTHER" id="PTHR12800:SF4">
    <property type="entry name" value="HSP90 CO-CHAPERONE CDC37"/>
    <property type="match status" value="1"/>
</dbReference>
<proteinExistence type="inferred from homology"/>
<dbReference type="RefSeq" id="XP_002505872.1">
    <property type="nucleotide sequence ID" value="XM_002505826.1"/>
</dbReference>
<dbReference type="InParanoid" id="C1EGH9"/>
<evidence type="ECO:0000256" key="3">
    <source>
        <dbReference type="ARBA" id="ARBA00022490"/>
    </source>
</evidence>
<dbReference type="GO" id="GO:0006457">
    <property type="term" value="P:protein folding"/>
    <property type="evidence" value="ECO:0007669"/>
    <property type="project" value="TreeGrafter"/>
</dbReference>
<keyword evidence="3" id="KW-0963">Cytoplasm</keyword>
<evidence type="ECO:0000256" key="7">
    <source>
        <dbReference type="SAM" id="MobiDB-lite"/>
    </source>
</evidence>
<protein>
    <recommendedName>
        <fullName evidence="5">Hsp90 chaperone protein kinase-targeting subunit</fullName>
    </recommendedName>
</protein>
<comment type="subcellular location">
    <subcellularLocation>
        <location evidence="1">Cytoplasm</location>
    </subcellularLocation>
</comment>
<dbReference type="eggNOG" id="KOG2260">
    <property type="taxonomic scope" value="Eukaryota"/>
</dbReference>
<dbReference type="EMBL" id="CP001332">
    <property type="protein sequence ID" value="ACO67130.1"/>
    <property type="molecule type" value="Genomic_DNA"/>
</dbReference>
<dbReference type="SUPFAM" id="SSF101391">
    <property type="entry name" value="Hsp90 co-chaperone CDC37"/>
    <property type="match status" value="1"/>
</dbReference>
<dbReference type="KEGG" id="mis:MICPUN_63878"/>
<feature type="region of interest" description="Disordered" evidence="7">
    <location>
        <begin position="275"/>
        <end position="297"/>
    </location>
</feature>
<reference evidence="11 12" key="1">
    <citation type="journal article" date="2009" name="Science">
        <title>Green evolution and dynamic adaptations revealed by genomes of the marine picoeukaryotes Micromonas.</title>
        <authorList>
            <person name="Worden A.Z."/>
            <person name="Lee J.H."/>
            <person name="Mock T."/>
            <person name="Rouze P."/>
            <person name="Simmons M.P."/>
            <person name="Aerts A.L."/>
            <person name="Allen A.E."/>
            <person name="Cuvelier M.L."/>
            <person name="Derelle E."/>
            <person name="Everett M.V."/>
            <person name="Foulon E."/>
            <person name="Grimwood J."/>
            <person name="Gundlach H."/>
            <person name="Henrissat B."/>
            <person name="Napoli C."/>
            <person name="McDonald S.M."/>
            <person name="Parker M.S."/>
            <person name="Rombauts S."/>
            <person name="Salamov A."/>
            <person name="Von Dassow P."/>
            <person name="Badger J.H."/>
            <person name="Coutinho P.M."/>
            <person name="Demir E."/>
            <person name="Dubchak I."/>
            <person name="Gentemann C."/>
            <person name="Eikrem W."/>
            <person name="Gready J.E."/>
            <person name="John U."/>
            <person name="Lanier W."/>
            <person name="Lindquist E.A."/>
            <person name="Lucas S."/>
            <person name="Mayer K.F."/>
            <person name="Moreau H."/>
            <person name="Not F."/>
            <person name="Otillar R."/>
            <person name="Panaud O."/>
            <person name="Pangilinan J."/>
            <person name="Paulsen I."/>
            <person name="Piegu B."/>
            <person name="Poliakov A."/>
            <person name="Robbens S."/>
            <person name="Schmutz J."/>
            <person name="Toulza E."/>
            <person name="Wyss T."/>
            <person name="Zelensky A."/>
            <person name="Zhou K."/>
            <person name="Armbrust E.V."/>
            <person name="Bhattacharya D."/>
            <person name="Goodenough U.W."/>
            <person name="Van de Peer Y."/>
            <person name="Grigoriev I.V."/>
        </authorList>
    </citation>
    <scope>NUCLEOTIDE SEQUENCE [LARGE SCALE GENOMIC DNA]</scope>
    <source>
        <strain evidence="12">RCC299 / NOUM17</strain>
    </source>
</reference>
<dbReference type="InterPro" id="IPR013855">
    <property type="entry name" value="Cdc37_N_dom"/>
</dbReference>
<feature type="region of interest" description="Disordered" evidence="7">
    <location>
        <begin position="1"/>
        <end position="24"/>
    </location>
</feature>
<evidence type="ECO:0000313" key="12">
    <source>
        <dbReference type="Proteomes" id="UP000002009"/>
    </source>
</evidence>
<evidence type="ECO:0000259" key="9">
    <source>
        <dbReference type="SMART" id="SM01070"/>
    </source>
</evidence>
<evidence type="ECO:0000256" key="5">
    <source>
        <dbReference type="ARBA" id="ARBA00031396"/>
    </source>
</evidence>
<dbReference type="InterPro" id="IPR038189">
    <property type="entry name" value="Cdc37_Hsp90-bd_sf"/>
</dbReference>
<dbReference type="Pfam" id="PF08564">
    <property type="entry name" value="CDC37_C"/>
    <property type="match status" value="1"/>
</dbReference>
<feature type="compositionally biased region" description="Basic and acidic residues" evidence="7">
    <location>
        <begin position="275"/>
        <end position="291"/>
    </location>
</feature>
<sequence>MPGFDYSKWDNLELSDDEDHHPGAQFIEANTLRRIKREAHENKEKERAEKIESLEKQIRKNERKIKELSEGENAAANEAEIAKLRSASATFQSEVDTERRQKKFNAEEAVRDAWSHSLVGAACKPDAGPEKLDYEAFAKKYGDQLDALAVKDFGSGYEEMGDYFRDNSHLLTEHAMGYMLLKCLYMEMEGNTLGMRRGARAGYALKSIVDFAEASKRSMRDAAPAFFGRMSDPEVAKEYEKMYEDYVDKLKKRAVDKKKEEDAAAAEEATRRLQLKGDDKALEELPREERLGPGGLDPVEVFESLPKEMQDAFESGSVEALREYVNGLPLEDAKHHMKRMVDSGLWVPAPGEEPGLALQ</sequence>
<keyword evidence="12" id="KW-1185">Reference proteome</keyword>
<dbReference type="SMART" id="SM01070">
    <property type="entry name" value="CDC37_M"/>
    <property type="match status" value="1"/>
</dbReference>
<feature type="domain" description="Cdc37 N-terminal" evidence="10">
    <location>
        <begin position="3"/>
        <end position="305"/>
    </location>
</feature>
<dbReference type="PANTHER" id="PTHR12800">
    <property type="entry name" value="CDC37-RELATED"/>
    <property type="match status" value="1"/>
</dbReference>
<dbReference type="Gene3D" id="6.10.140.250">
    <property type="match status" value="1"/>
</dbReference>
<feature type="domain" description="Cdc37 C-terminal" evidence="8">
    <location>
        <begin position="290"/>
        <end position="352"/>
    </location>
</feature>
<dbReference type="GO" id="GO:0051087">
    <property type="term" value="F:protein-folding chaperone binding"/>
    <property type="evidence" value="ECO:0007669"/>
    <property type="project" value="TreeGrafter"/>
</dbReference>
<feature type="domain" description="Cdc37 Hsp90 binding" evidence="9">
    <location>
        <begin position="88"/>
        <end position="268"/>
    </location>
</feature>
<dbReference type="GO" id="GO:0051082">
    <property type="term" value="F:unfolded protein binding"/>
    <property type="evidence" value="ECO:0007669"/>
    <property type="project" value="TreeGrafter"/>
</dbReference>
<keyword evidence="6" id="KW-0175">Coiled coil</keyword>
<dbReference type="InterPro" id="IPR013874">
    <property type="entry name" value="Cdc37_Hsp90-bd"/>
</dbReference>
<dbReference type="GO" id="GO:0031072">
    <property type="term" value="F:heat shock protein binding"/>
    <property type="evidence" value="ECO:0007669"/>
    <property type="project" value="TreeGrafter"/>
</dbReference>
<evidence type="ECO:0000256" key="4">
    <source>
        <dbReference type="ARBA" id="ARBA00023186"/>
    </source>
</evidence>
<name>C1EGH9_MICCC</name>
<dbReference type="Pfam" id="PF03234">
    <property type="entry name" value="CDC37_N"/>
    <property type="match status" value="1"/>
</dbReference>
<dbReference type="SMART" id="SM01071">
    <property type="entry name" value="CDC37_N"/>
    <property type="match status" value="1"/>
</dbReference>
<evidence type="ECO:0000259" key="10">
    <source>
        <dbReference type="SMART" id="SM01071"/>
    </source>
</evidence>
<dbReference type="SMART" id="SM01069">
    <property type="entry name" value="CDC37_C"/>
    <property type="match status" value="1"/>
</dbReference>
<dbReference type="InterPro" id="IPR013873">
    <property type="entry name" value="Cdc37_C"/>
</dbReference>
<comment type="similarity">
    <text evidence="2">Belongs to the CDC37 family.</text>
</comment>
<dbReference type="GeneID" id="8249000"/>
<dbReference type="InterPro" id="IPR004918">
    <property type="entry name" value="Cdc37"/>
</dbReference>